<evidence type="ECO:0000256" key="4">
    <source>
        <dbReference type="ARBA" id="ARBA00022989"/>
    </source>
</evidence>
<dbReference type="InterPro" id="IPR007941">
    <property type="entry name" value="DUF726"/>
</dbReference>
<comment type="caution">
    <text evidence="7">The sequence shown here is derived from an EMBL/GenBank/DDBJ whole genome shotgun (WGS) entry which is preliminary data.</text>
</comment>
<dbReference type="EMBL" id="BLIY01000022">
    <property type="protein sequence ID" value="GFE55478.1"/>
    <property type="molecule type" value="Genomic_DNA"/>
</dbReference>
<keyword evidence="8" id="KW-1185">Reference proteome</keyword>
<sequence>MSRPHKGKIHRDVASHKQAVISKSMERKINNGELHLQPLESEQCVALGNTLQLLIDTAEVEAYQELPPLESCQITSITYSQQIIQQLSERRYKERLDGISVANSVQYIRFRPDSLQELPEELLSAIISVLVALIVDYIAKSSSNDQRNLIRWGETVLKRIGKLLKLNDIMLDALIKPVTQYDTLKNLKVDMNGVVNKQMHLQTIHDQLSRMQPELDQEFMRSVEEAKNYLNNTDLISHVHRRPSMGLLNSISRKINRVITRAMEPSVSAGHRESVSESRNRSIENESSDSSGSQVDDQSDDLGIIENDMDTSLDINLNDELLLDSVPARAVLLRNLVTGYIMSGYNDSRVQLLFQEFSAALGMSTQTVLALETYIAAELVSAIHSSSNSGTTKKVTRNLKIAAVAAGGGALIALSAGMASPVVAAGIAVLGIGGGGMSGYLATTEEAELLASIFGVGSSGLVGWKSKKSSAKTDVEFFHVNEQSGRSLAVCIGICGTLVPEVELMSMWEEAVRAPLCDFYAMQWETNLLISLGRMAQTMEDQPFSPSAAMLWQKMTPNPLVTAAIQWPLPLVHFAQPFENAWTLANKRAELFGATLAQAIMDRHTVGERPISLVGYSVGARVILYALLKLNEKQKFNIVKDVVMMGLPSTADAKKWMQCGSVVAGRLINVYSRHDWLLGYLYRQLDPSITVAGLRPVVCEKVENYDATDFIKSHQNYMSKISDILTLVHVDL</sequence>
<dbReference type="AlphaFoldDB" id="A0A9W5TCW9"/>
<gene>
    <name evidence="7" type="ORF">BaOVIS_028820</name>
</gene>
<evidence type="ECO:0008006" key="9">
    <source>
        <dbReference type="Google" id="ProtNLM"/>
    </source>
</evidence>
<dbReference type="InterPro" id="IPR029058">
    <property type="entry name" value="AB_hydrolase_fold"/>
</dbReference>
<dbReference type="OrthoDB" id="277931at2759"/>
<protein>
    <recommendedName>
        <fullName evidence="9">DUF726-domain-containing protein</fullName>
    </recommendedName>
</protein>
<keyword evidence="4" id="KW-1133">Transmembrane helix</keyword>
<dbReference type="Pfam" id="PF05277">
    <property type="entry name" value="DUF726"/>
    <property type="match status" value="1"/>
</dbReference>
<proteinExistence type="inferred from homology"/>
<dbReference type="GO" id="GO:0016020">
    <property type="term" value="C:membrane"/>
    <property type="evidence" value="ECO:0007669"/>
    <property type="project" value="UniProtKB-SubCell"/>
</dbReference>
<dbReference type="SUPFAM" id="SSF53474">
    <property type="entry name" value="alpha/beta-Hydrolases"/>
    <property type="match status" value="1"/>
</dbReference>
<dbReference type="PANTHER" id="PTHR17920">
    <property type="entry name" value="TRANSMEMBRANE AND COILED-COIL DOMAIN-CONTAINING PROTEIN 4 TMCO4"/>
    <property type="match status" value="1"/>
</dbReference>
<feature type="region of interest" description="Disordered" evidence="6">
    <location>
        <begin position="262"/>
        <end position="300"/>
    </location>
</feature>
<evidence type="ECO:0000313" key="8">
    <source>
        <dbReference type="Proteomes" id="UP001057455"/>
    </source>
</evidence>
<dbReference type="Proteomes" id="UP001057455">
    <property type="component" value="Unassembled WGS sequence"/>
</dbReference>
<keyword evidence="3" id="KW-0812">Transmembrane</keyword>
<evidence type="ECO:0000256" key="2">
    <source>
        <dbReference type="ARBA" id="ARBA00009824"/>
    </source>
</evidence>
<organism evidence="7 8">
    <name type="scientific">Babesia ovis</name>
    <dbReference type="NCBI Taxonomy" id="5869"/>
    <lineage>
        <taxon>Eukaryota</taxon>
        <taxon>Sar</taxon>
        <taxon>Alveolata</taxon>
        <taxon>Apicomplexa</taxon>
        <taxon>Aconoidasida</taxon>
        <taxon>Piroplasmida</taxon>
        <taxon>Babesiidae</taxon>
        <taxon>Babesia</taxon>
    </lineage>
</organism>
<evidence type="ECO:0000313" key="7">
    <source>
        <dbReference type="EMBL" id="GFE55478.1"/>
    </source>
</evidence>
<reference evidence="7" key="1">
    <citation type="submission" date="2019-12" db="EMBL/GenBank/DDBJ databases">
        <title>Genome sequence of Babesia ovis.</title>
        <authorList>
            <person name="Yamagishi J."/>
            <person name="Sevinc F."/>
            <person name="Xuan X."/>
        </authorList>
    </citation>
    <scope>NUCLEOTIDE SEQUENCE</scope>
    <source>
        <strain evidence="7">Selcuk</strain>
    </source>
</reference>
<accession>A0A9W5TCW9</accession>
<keyword evidence="5" id="KW-0472">Membrane</keyword>
<comment type="similarity">
    <text evidence="2">Belongs to the TMCO4 family.</text>
</comment>
<evidence type="ECO:0000256" key="1">
    <source>
        <dbReference type="ARBA" id="ARBA00004141"/>
    </source>
</evidence>
<evidence type="ECO:0000256" key="5">
    <source>
        <dbReference type="ARBA" id="ARBA00023136"/>
    </source>
</evidence>
<name>A0A9W5TCW9_BABOV</name>
<evidence type="ECO:0000256" key="6">
    <source>
        <dbReference type="SAM" id="MobiDB-lite"/>
    </source>
</evidence>
<feature type="compositionally biased region" description="Basic and acidic residues" evidence="6">
    <location>
        <begin position="270"/>
        <end position="284"/>
    </location>
</feature>
<evidence type="ECO:0000256" key="3">
    <source>
        <dbReference type="ARBA" id="ARBA00022692"/>
    </source>
</evidence>
<dbReference type="PANTHER" id="PTHR17920:SF3">
    <property type="entry name" value="TRANSMEMBRANE AND COILED-COIL DOMAIN-CONTAINING PROTEIN 4"/>
    <property type="match status" value="1"/>
</dbReference>
<comment type="subcellular location">
    <subcellularLocation>
        <location evidence="1">Membrane</location>
        <topology evidence="1">Multi-pass membrane protein</topology>
    </subcellularLocation>
</comment>